<dbReference type="EMBL" id="RCMG01000709">
    <property type="protein sequence ID" value="KAG2850166.1"/>
    <property type="molecule type" value="Genomic_DNA"/>
</dbReference>
<sequence length="110" mass="12836">MRRAWQHRVSPRAILLDELIELVDDHVKTVCATKEADAAKRHREEEASVTARRLAMETLGEDQDRSPQNKRLKRDEMLKETLLVLKDKAERRLVSSWRWSGSLTKRTCSP</sequence>
<evidence type="ECO:0000313" key="6">
    <source>
        <dbReference type="EMBL" id="RAW26472.1"/>
    </source>
</evidence>
<reference evidence="1" key="2">
    <citation type="submission" date="2018-10" db="EMBL/GenBank/DDBJ databases">
        <title>Effector identification in a new, highly contiguous assembly of the strawberry crown rot pathogen Phytophthora cactorum.</title>
        <authorList>
            <person name="Armitage A.D."/>
            <person name="Nellist C.F."/>
            <person name="Bates H."/>
            <person name="Vickerstaff R.J."/>
            <person name="Harrison R.J."/>
        </authorList>
    </citation>
    <scope>NUCLEOTIDE SEQUENCE</scope>
    <source>
        <strain evidence="1">15-7</strain>
        <strain evidence="2">4032</strain>
        <strain evidence="3">4040</strain>
        <strain evidence="4">P415</strain>
        <strain evidence="5">P421</strain>
    </source>
</reference>
<dbReference type="EMBL" id="RCMV01000719">
    <property type="protein sequence ID" value="KAG3213572.1"/>
    <property type="molecule type" value="Genomic_DNA"/>
</dbReference>
<dbReference type="Proteomes" id="UP000735874">
    <property type="component" value="Unassembled WGS sequence"/>
</dbReference>
<evidence type="ECO:0000313" key="1">
    <source>
        <dbReference type="EMBL" id="KAG2850166.1"/>
    </source>
</evidence>
<evidence type="ECO:0000313" key="3">
    <source>
        <dbReference type="EMBL" id="KAG2926789.1"/>
    </source>
</evidence>
<reference evidence="6 7" key="1">
    <citation type="submission" date="2018-01" db="EMBL/GenBank/DDBJ databases">
        <title>Draft genome of the strawberry crown rot pathogen Phytophthora cactorum.</title>
        <authorList>
            <person name="Armitage A.D."/>
            <person name="Lysoe E."/>
            <person name="Nellist C.F."/>
            <person name="Harrison R.J."/>
            <person name="Brurberg M.B."/>
        </authorList>
    </citation>
    <scope>NUCLEOTIDE SEQUENCE [LARGE SCALE GENOMIC DNA]</scope>
    <source>
        <strain evidence="6 7">10300</strain>
    </source>
</reference>
<comment type="caution">
    <text evidence="6">The sequence shown here is derived from an EMBL/GenBank/DDBJ whole genome shotgun (WGS) entry which is preliminary data.</text>
</comment>
<dbReference type="EMBL" id="RCMK01000472">
    <property type="protein sequence ID" value="KAG2926789.1"/>
    <property type="molecule type" value="Genomic_DNA"/>
</dbReference>
<dbReference type="EMBL" id="RCMI01000466">
    <property type="protein sequence ID" value="KAG2909521.1"/>
    <property type="molecule type" value="Genomic_DNA"/>
</dbReference>
<name>A0A329RSV2_9STRA</name>
<accession>A0A329RSV2</accession>
<dbReference type="VEuPathDB" id="FungiDB:PC110_g17114"/>
<dbReference type="Proteomes" id="UP000251314">
    <property type="component" value="Unassembled WGS sequence"/>
</dbReference>
<evidence type="ECO:0000313" key="7">
    <source>
        <dbReference type="Proteomes" id="UP000251314"/>
    </source>
</evidence>
<evidence type="ECO:0000313" key="5">
    <source>
        <dbReference type="EMBL" id="KAG3213572.1"/>
    </source>
</evidence>
<evidence type="ECO:0000313" key="2">
    <source>
        <dbReference type="EMBL" id="KAG2909521.1"/>
    </source>
</evidence>
<organism evidence="6 7">
    <name type="scientific">Phytophthora cactorum</name>
    <dbReference type="NCBI Taxonomy" id="29920"/>
    <lineage>
        <taxon>Eukaryota</taxon>
        <taxon>Sar</taxon>
        <taxon>Stramenopiles</taxon>
        <taxon>Oomycota</taxon>
        <taxon>Peronosporomycetes</taxon>
        <taxon>Peronosporales</taxon>
        <taxon>Peronosporaceae</taxon>
        <taxon>Phytophthora</taxon>
    </lineage>
</organism>
<evidence type="ECO:0000313" key="4">
    <source>
        <dbReference type="EMBL" id="KAG2970418.1"/>
    </source>
</evidence>
<dbReference type="Proteomes" id="UP000760860">
    <property type="component" value="Unassembled WGS sequence"/>
</dbReference>
<protein>
    <submittedName>
        <fullName evidence="6">Uncharacterized protein</fullName>
    </submittedName>
</protein>
<dbReference type="AlphaFoldDB" id="A0A329RSV2"/>
<gene>
    <name evidence="6" type="ORF">PC110_g17114</name>
    <name evidence="1" type="ORF">PC113_g17016</name>
    <name evidence="2" type="ORF">PC115_g13226</name>
    <name evidence="3" type="ORF">PC117_g14762</name>
    <name evidence="4" type="ORF">PC118_g16872</name>
    <name evidence="5" type="ORF">PC129_g15494</name>
</gene>
<proteinExistence type="predicted"/>
<dbReference type="EMBL" id="MJFZ01000646">
    <property type="protein sequence ID" value="RAW26472.1"/>
    <property type="molecule type" value="Genomic_DNA"/>
</dbReference>
<dbReference type="EMBL" id="RCML01000726">
    <property type="protein sequence ID" value="KAG2970418.1"/>
    <property type="molecule type" value="Genomic_DNA"/>
</dbReference>
<dbReference type="Proteomes" id="UP000697107">
    <property type="component" value="Unassembled WGS sequence"/>
</dbReference>
<dbReference type="Proteomes" id="UP000774804">
    <property type="component" value="Unassembled WGS sequence"/>
</dbReference>
<dbReference type="Proteomes" id="UP000736787">
    <property type="component" value="Unassembled WGS sequence"/>
</dbReference>
<dbReference type="OrthoDB" id="10307347at2759"/>
<keyword evidence="7" id="KW-1185">Reference proteome</keyword>